<evidence type="ECO:0000256" key="13">
    <source>
        <dbReference type="ARBA" id="ARBA00022833"/>
    </source>
</evidence>
<dbReference type="Gramene" id="Kaladp0024s0267.1.v1.1">
    <property type="protein sequence ID" value="Kaladp0024s0267.1.v1.1"/>
    <property type="gene ID" value="Kaladp0024s0267.v1.1"/>
</dbReference>
<evidence type="ECO:0000256" key="12">
    <source>
        <dbReference type="ARBA" id="ARBA00022824"/>
    </source>
</evidence>
<organism evidence="22 23">
    <name type="scientific">Kalanchoe fedtschenkoi</name>
    <name type="common">Lavender scallops</name>
    <name type="synonym">South American air plant</name>
    <dbReference type="NCBI Taxonomy" id="63787"/>
    <lineage>
        <taxon>Eukaryota</taxon>
        <taxon>Viridiplantae</taxon>
        <taxon>Streptophyta</taxon>
        <taxon>Embryophyta</taxon>
        <taxon>Tracheophyta</taxon>
        <taxon>Spermatophyta</taxon>
        <taxon>Magnoliopsida</taxon>
        <taxon>eudicotyledons</taxon>
        <taxon>Gunneridae</taxon>
        <taxon>Pentapetalae</taxon>
        <taxon>Saxifragales</taxon>
        <taxon>Crassulaceae</taxon>
        <taxon>Kalanchoe</taxon>
    </lineage>
</organism>
<dbReference type="AlphaFoldDB" id="A0A7N0T636"/>
<evidence type="ECO:0000256" key="2">
    <source>
        <dbReference type="ARBA" id="ARBA00003273"/>
    </source>
</evidence>
<feature type="transmembrane region" description="Helical" evidence="20">
    <location>
        <begin position="638"/>
        <end position="660"/>
    </location>
</feature>
<dbReference type="Proteomes" id="UP000594263">
    <property type="component" value="Unplaced"/>
</dbReference>
<evidence type="ECO:0000256" key="20">
    <source>
        <dbReference type="SAM" id="Phobius"/>
    </source>
</evidence>
<feature type="transmembrane region" description="Helical" evidence="20">
    <location>
        <begin position="484"/>
        <end position="509"/>
    </location>
</feature>
<evidence type="ECO:0000313" key="22">
    <source>
        <dbReference type="EnsemblPlants" id="Kaladp0024s0267.1.v1.1"/>
    </source>
</evidence>
<feature type="transmembrane region" description="Helical" evidence="20">
    <location>
        <begin position="597"/>
        <end position="626"/>
    </location>
</feature>
<dbReference type="GO" id="GO:0005789">
    <property type="term" value="C:endoplasmic reticulum membrane"/>
    <property type="evidence" value="ECO:0007669"/>
    <property type="project" value="UniProtKB-SubCell"/>
</dbReference>
<evidence type="ECO:0000256" key="8">
    <source>
        <dbReference type="ARBA" id="ARBA00022670"/>
    </source>
</evidence>
<evidence type="ECO:0000256" key="17">
    <source>
        <dbReference type="ARBA" id="ARBA00023180"/>
    </source>
</evidence>
<evidence type="ECO:0000256" key="1">
    <source>
        <dbReference type="ARBA" id="ARBA00001947"/>
    </source>
</evidence>
<protein>
    <recommendedName>
        <fullName evidence="6">Vacuolar membrane protease</fullName>
    </recommendedName>
    <alternativeName>
        <fullName evidence="18">FXNA-related family protease 1</fullName>
    </alternativeName>
</protein>
<dbReference type="FunFam" id="3.40.630.10:FF:000008">
    <property type="entry name" value="Endoplasmic reticulum metallopeptidase 1"/>
    <property type="match status" value="1"/>
</dbReference>
<dbReference type="SUPFAM" id="SSF53187">
    <property type="entry name" value="Zn-dependent exopeptidases"/>
    <property type="match status" value="1"/>
</dbReference>
<feature type="transmembrane region" description="Helical" evidence="20">
    <location>
        <begin position="672"/>
        <end position="695"/>
    </location>
</feature>
<keyword evidence="14 20" id="KW-1133">Transmembrane helix</keyword>
<evidence type="ECO:0000313" key="23">
    <source>
        <dbReference type="Proteomes" id="UP000594263"/>
    </source>
</evidence>
<dbReference type="InterPro" id="IPR045175">
    <property type="entry name" value="M28_fam"/>
</dbReference>
<keyword evidence="8" id="KW-0645">Protease</keyword>
<evidence type="ECO:0000256" key="11">
    <source>
        <dbReference type="ARBA" id="ARBA00022801"/>
    </source>
</evidence>
<evidence type="ECO:0000256" key="19">
    <source>
        <dbReference type="SAM" id="MobiDB-lite"/>
    </source>
</evidence>
<keyword evidence="10" id="KW-0479">Metal-binding</keyword>
<feature type="transmembrane region" description="Helical" evidence="20">
    <location>
        <begin position="426"/>
        <end position="446"/>
    </location>
</feature>
<evidence type="ECO:0000256" key="14">
    <source>
        <dbReference type="ARBA" id="ARBA00022989"/>
    </source>
</evidence>
<dbReference type="GO" id="GO:0046872">
    <property type="term" value="F:metal ion binding"/>
    <property type="evidence" value="ECO:0007669"/>
    <property type="project" value="UniProtKB-KW"/>
</dbReference>
<dbReference type="GO" id="GO:0008235">
    <property type="term" value="F:metalloexopeptidase activity"/>
    <property type="evidence" value="ECO:0007669"/>
    <property type="project" value="InterPro"/>
</dbReference>
<feature type="transmembrane region" description="Helical" evidence="20">
    <location>
        <begin position="58"/>
        <end position="76"/>
    </location>
</feature>
<evidence type="ECO:0000256" key="18">
    <source>
        <dbReference type="ARBA" id="ARBA00031512"/>
    </source>
</evidence>
<keyword evidence="11" id="KW-0378">Hydrolase</keyword>
<feature type="transmembrane region" description="Helical" evidence="20">
    <location>
        <begin position="453"/>
        <end position="472"/>
    </location>
</feature>
<evidence type="ECO:0000256" key="6">
    <source>
        <dbReference type="ARBA" id="ARBA00017435"/>
    </source>
</evidence>
<dbReference type="InterPro" id="IPR007484">
    <property type="entry name" value="Peptidase_M28"/>
</dbReference>
<dbReference type="Pfam" id="PF04389">
    <property type="entry name" value="Peptidase_M28"/>
    <property type="match status" value="1"/>
</dbReference>
<dbReference type="Gene3D" id="3.40.630.10">
    <property type="entry name" value="Zn peptidases"/>
    <property type="match status" value="1"/>
</dbReference>
<comment type="function">
    <text evidence="2">May be involved in vacuolar sorting and osmoregulation.</text>
</comment>
<keyword evidence="13" id="KW-0862">Zinc</keyword>
<evidence type="ECO:0000256" key="16">
    <source>
        <dbReference type="ARBA" id="ARBA00023136"/>
    </source>
</evidence>
<dbReference type="PANTHER" id="PTHR12147:SF58">
    <property type="entry name" value="VACUOLAR MEMBRANE PROTEASE"/>
    <property type="match status" value="1"/>
</dbReference>
<evidence type="ECO:0000256" key="7">
    <source>
        <dbReference type="ARBA" id="ARBA00022554"/>
    </source>
</evidence>
<accession>A0A7N0T636</accession>
<dbReference type="OMA" id="FKHAVIF"/>
<feature type="domain" description="Peptidase M28" evidence="21">
    <location>
        <begin position="182"/>
        <end position="372"/>
    </location>
</feature>
<dbReference type="EnsemblPlants" id="Kaladp0024s0267.1.v1.1">
    <property type="protein sequence ID" value="Kaladp0024s0267.1.v1.1"/>
    <property type="gene ID" value="Kaladp0024s0267.v1.1"/>
</dbReference>
<dbReference type="GO" id="GO:0006508">
    <property type="term" value="P:proteolysis"/>
    <property type="evidence" value="ECO:0007669"/>
    <property type="project" value="UniProtKB-KW"/>
</dbReference>
<comment type="cofactor">
    <cofactor evidence="1">
        <name>Zn(2+)</name>
        <dbReference type="ChEBI" id="CHEBI:29105"/>
    </cofactor>
</comment>
<keyword evidence="12" id="KW-0256">Endoplasmic reticulum</keyword>
<evidence type="ECO:0000256" key="4">
    <source>
        <dbReference type="ARBA" id="ARBA00004477"/>
    </source>
</evidence>
<feature type="region of interest" description="Disordered" evidence="19">
    <location>
        <begin position="1"/>
        <end position="49"/>
    </location>
</feature>
<reference evidence="22" key="1">
    <citation type="submission" date="2021-01" db="UniProtKB">
        <authorList>
            <consortium name="EnsemblPlants"/>
        </authorList>
    </citation>
    <scope>IDENTIFICATION</scope>
</reference>
<dbReference type="PANTHER" id="PTHR12147">
    <property type="entry name" value="METALLOPEPTIDASE M28 FAMILY MEMBER"/>
    <property type="match status" value="1"/>
</dbReference>
<keyword evidence="7" id="KW-0926">Vacuole</keyword>
<keyword evidence="15" id="KW-0482">Metalloprotease</keyword>
<sequence length="922" mass="100418">MDPPPSKSDAGARKRKGPARSSAASASGVSSPVSGAEGDGQGKDKKSDYVIRKPQRSASVWLALFVVIVNSSWAVYHYQFERMPLPLHAEDAGKRGFAEVEAMKHVEALTAFGPHPVGSHELDQAIKYVWAVAEDIKKTAHWEVDVQVDIFHSEPGANTLGSGLFVGKTLAYSDLNHVVLRIVPKHDPKAEDNAILISSHIDTVFTTSGAGDCSSCIAVMLELARGVSHWAHGFKNAVIFLFNTGEEEGLNGAHSFITQHPWSSTVRMAVDLEAMGIGGKSSIFQAGPHPLAIEKFALAAKYPSGQIIAQDLFSAGLIKSATDFQIYREVAGLSGLDFAYVDNSVVYHTKNDKIKFLKPGSLQHLGENMLSFLLQIAPSSQLRILEADEKAGIDPAIYFDLLGSYMIVYRQTFANMLYNSFILQSVLIWTTSLLMGGYSAVISLVLSCLSIILMWICSLGFSALVAFILPLISSYPLPYIASPWLVVGLFGAPAFLGALTGQHFGYFILQKHISRSLSKRKENPSLFPKADLARLEAERWLFKGGFIQWLILLILGNYFKVGASYLALVWLAGPAFAYGLLEATLSPSRLPRPLKMATLILSLTAPILVSAGQIIRLTGTIIGIGVRFSRNPGSNPEWLGNLFVAGSIAVFICLTFVYLLSYLHLSGSKRSIVVTACMIFTLSIIIVISGMVAPFTEDTARAVNVVHVVDATGVHGEKQEVSSYVSMFSVTPGKLSKEVEHLKGFTCGRENTTDFVTFSVKYSCLTQEDTKSGWSESDVPSLTVTSDKKVSIDTKGSTRWTLGINTAEIQDFKLSGGTEEIISFGKKSSVDGWHTIQFSGGKNAPTKFEMTLEWEKISATKEQVASAKVKQPLLKLRTDFNRVTPVVKEVLDKLPPWCAQFGKSTSPFNLAFLADLSVELNQ</sequence>
<evidence type="ECO:0000256" key="9">
    <source>
        <dbReference type="ARBA" id="ARBA00022692"/>
    </source>
</evidence>
<evidence type="ECO:0000256" key="15">
    <source>
        <dbReference type="ARBA" id="ARBA00023049"/>
    </source>
</evidence>
<dbReference type="GO" id="GO:0005774">
    <property type="term" value="C:vacuolar membrane"/>
    <property type="evidence" value="ECO:0007669"/>
    <property type="project" value="UniProtKB-SubCell"/>
</dbReference>
<feature type="compositionally biased region" description="Low complexity" evidence="19">
    <location>
        <begin position="19"/>
        <end position="36"/>
    </location>
</feature>
<name>A0A7N0T636_KALFE</name>
<dbReference type="InterPro" id="IPR048024">
    <property type="entry name" value="Fxna-like_M28_dom"/>
</dbReference>
<feature type="compositionally biased region" description="Basic and acidic residues" evidence="19">
    <location>
        <begin position="40"/>
        <end position="49"/>
    </location>
</feature>
<dbReference type="CDD" id="cd03875">
    <property type="entry name" value="M28_Fxna_like"/>
    <property type="match status" value="1"/>
</dbReference>
<evidence type="ECO:0000256" key="10">
    <source>
        <dbReference type="ARBA" id="ARBA00022723"/>
    </source>
</evidence>
<keyword evidence="17" id="KW-0325">Glycoprotein</keyword>
<evidence type="ECO:0000256" key="3">
    <source>
        <dbReference type="ARBA" id="ARBA00004128"/>
    </source>
</evidence>
<proteinExistence type="inferred from homology"/>
<evidence type="ECO:0000256" key="5">
    <source>
        <dbReference type="ARBA" id="ARBA00010918"/>
    </source>
</evidence>
<keyword evidence="16 20" id="KW-0472">Membrane</keyword>
<comment type="subcellular location">
    <subcellularLocation>
        <location evidence="4">Endoplasmic reticulum membrane</location>
        <topology evidence="4">Multi-pass membrane protein</topology>
    </subcellularLocation>
    <subcellularLocation>
        <location evidence="3">Vacuole membrane</location>
        <topology evidence="3">Multi-pass membrane protein</topology>
    </subcellularLocation>
</comment>
<keyword evidence="9 20" id="KW-0812">Transmembrane</keyword>
<evidence type="ECO:0000259" key="21">
    <source>
        <dbReference type="Pfam" id="PF04389"/>
    </source>
</evidence>
<comment type="similarity">
    <text evidence="5">Belongs to the peptidase M28 family.</text>
</comment>
<keyword evidence="23" id="KW-1185">Reference proteome</keyword>